<dbReference type="OrthoDB" id="30289at2759"/>
<dbReference type="Gene3D" id="3.40.525.10">
    <property type="entry name" value="CRAL-TRIO lipid binding domain"/>
    <property type="match status" value="1"/>
</dbReference>
<keyword evidence="4" id="KW-1185">Reference proteome</keyword>
<dbReference type="SUPFAM" id="SSF52087">
    <property type="entry name" value="CRAL/TRIO domain"/>
    <property type="match status" value="1"/>
</dbReference>
<evidence type="ECO:0000313" key="3">
    <source>
        <dbReference type="EMBL" id="PGH04924.1"/>
    </source>
</evidence>
<organism evidence="3 4">
    <name type="scientific">Blastomyces parvus</name>
    <dbReference type="NCBI Taxonomy" id="2060905"/>
    <lineage>
        <taxon>Eukaryota</taxon>
        <taxon>Fungi</taxon>
        <taxon>Dikarya</taxon>
        <taxon>Ascomycota</taxon>
        <taxon>Pezizomycotina</taxon>
        <taxon>Eurotiomycetes</taxon>
        <taxon>Eurotiomycetidae</taxon>
        <taxon>Onygenales</taxon>
        <taxon>Ajellomycetaceae</taxon>
        <taxon>Blastomyces</taxon>
    </lineage>
</organism>
<dbReference type="SMART" id="SM00516">
    <property type="entry name" value="SEC14"/>
    <property type="match status" value="1"/>
</dbReference>
<dbReference type="InterPro" id="IPR051026">
    <property type="entry name" value="PI/PC_transfer"/>
</dbReference>
<evidence type="ECO:0000313" key="4">
    <source>
        <dbReference type="Proteomes" id="UP000224080"/>
    </source>
</evidence>
<dbReference type="SMART" id="SM01100">
    <property type="entry name" value="CRAL_TRIO_N"/>
    <property type="match status" value="1"/>
</dbReference>
<dbReference type="Pfam" id="PF00650">
    <property type="entry name" value="CRAL_TRIO"/>
    <property type="match status" value="1"/>
</dbReference>
<dbReference type="SUPFAM" id="SSF46938">
    <property type="entry name" value="CRAL/TRIO N-terminal domain"/>
    <property type="match status" value="1"/>
</dbReference>
<evidence type="ECO:0000259" key="2">
    <source>
        <dbReference type="PROSITE" id="PS50191"/>
    </source>
</evidence>
<name>A0A2B7WZZ2_9EURO</name>
<dbReference type="InterPro" id="IPR036865">
    <property type="entry name" value="CRAL-TRIO_dom_sf"/>
</dbReference>
<comment type="caution">
    <text evidence="3">The sequence shown here is derived from an EMBL/GenBank/DDBJ whole genome shotgun (WGS) entry which is preliminary data.</text>
</comment>
<dbReference type="InterPro" id="IPR001251">
    <property type="entry name" value="CRAL-TRIO_dom"/>
</dbReference>
<dbReference type="InterPro" id="IPR036273">
    <property type="entry name" value="CRAL/TRIO_N_dom_sf"/>
</dbReference>
<dbReference type="PROSITE" id="PS50191">
    <property type="entry name" value="CRAL_TRIO"/>
    <property type="match status" value="1"/>
</dbReference>
<dbReference type="Pfam" id="PF03765">
    <property type="entry name" value="CRAL_TRIO_N"/>
    <property type="match status" value="1"/>
</dbReference>
<dbReference type="STRING" id="2060905.A0A2B7WZZ2"/>
<dbReference type="InterPro" id="IPR011074">
    <property type="entry name" value="CRAL/TRIO_N_dom"/>
</dbReference>
<accession>A0A2B7WZZ2</accession>
<evidence type="ECO:0000256" key="1">
    <source>
        <dbReference type="SAM" id="MobiDB-lite"/>
    </source>
</evidence>
<dbReference type="PANTHER" id="PTHR45657">
    <property type="entry name" value="CRAL-TRIO DOMAIN-CONTAINING PROTEIN YKL091C-RELATED"/>
    <property type="match status" value="1"/>
</dbReference>
<feature type="region of interest" description="Disordered" evidence="1">
    <location>
        <begin position="1"/>
        <end position="61"/>
    </location>
</feature>
<feature type="region of interest" description="Disordered" evidence="1">
    <location>
        <begin position="413"/>
        <end position="489"/>
    </location>
</feature>
<feature type="compositionally biased region" description="Basic residues" evidence="1">
    <location>
        <begin position="12"/>
        <end position="27"/>
    </location>
</feature>
<feature type="compositionally biased region" description="Low complexity" evidence="1">
    <location>
        <begin position="1"/>
        <end position="11"/>
    </location>
</feature>
<dbReference type="Proteomes" id="UP000224080">
    <property type="component" value="Unassembled WGS sequence"/>
</dbReference>
<dbReference type="Gene3D" id="1.10.8.20">
    <property type="entry name" value="N-terminal domain of phosphatidylinositol transfer protein sec14p"/>
    <property type="match status" value="1"/>
</dbReference>
<dbReference type="EMBL" id="PDNC01000034">
    <property type="protein sequence ID" value="PGH04924.1"/>
    <property type="molecule type" value="Genomic_DNA"/>
</dbReference>
<dbReference type="AlphaFoldDB" id="A0A2B7WZZ2"/>
<dbReference type="CDD" id="cd00170">
    <property type="entry name" value="SEC14"/>
    <property type="match status" value="1"/>
</dbReference>
<reference evidence="3 4" key="1">
    <citation type="submission" date="2017-10" db="EMBL/GenBank/DDBJ databases">
        <title>Comparative genomics in systemic dimorphic fungi from Ajellomycetaceae.</title>
        <authorList>
            <person name="Munoz J.F."/>
            <person name="Mcewen J.G."/>
            <person name="Clay O.K."/>
            <person name="Cuomo C.A."/>
        </authorList>
    </citation>
    <scope>NUCLEOTIDE SEQUENCE [LARGE SCALE GENOMIC DNA]</scope>
    <source>
        <strain evidence="3 4">UAMH130</strain>
    </source>
</reference>
<dbReference type="PANTHER" id="PTHR45657:SF3">
    <property type="entry name" value="TRANSPORTER, PUTATIVE (AFU_ORTHOLOGUE AFUA_5G09260)-RELATED"/>
    <property type="match status" value="1"/>
</dbReference>
<protein>
    <recommendedName>
        <fullName evidence="2">CRAL-TRIO domain-containing protein</fullName>
    </recommendedName>
</protein>
<sequence length="489" mass="53343">MTLTRTPTNRSTRSRHSRRSSHSHPKSRPQSQELPPVKKSESFEAAAAKASKGDAPEGPDPLLGFLNHLSPQQAEALESFKSIIKEEQLYTEAHGETPASHDDSTLLRFLRARRFDVKGALDQFKSTEEWRKTNQIDALYENFDIDSYEEARRVYPQWTGRRDRRGIPIYVFVIRNLNSKNMAAYSSGASASKTSATHASSKVPARLLRLFALYENMIRFVLPLCSELERPNPESPIVNTTNIVDISGVGLKQFWNLKGHMQDASVLATAHYPETLDRIFIIGAPAFFPTVWGWIKRWFDPVTTSKIFILSASEVKPTLSAFMDPNNIPKQYGGELDWNWGDMPSLDEPAKELAGVLTRVGEKGTNEVSAADLSTPVTGDTKTDFVKGPVAWTGETVEIMGSLGGADRRRTLTIPRAKRGQGNDASAGARTAGSEALAEKEAVTNGDGSGGVTTDSVTAGLAALEMNNEKVPEPASAPAGKGSAIPTTA</sequence>
<proteinExistence type="predicted"/>
<feature type="domain" description="CRAL-TRIO" evidence="2">
    <location>
        <begin position="147"/>
        <end position="340"/>
    </location>
</feature>
<gene>
    <name evidence="3" type="ORF">GX51_03220</name>
</gene>